<proteinExistence type="predicted"/>
<dbReference type="SUPFAM" id="SSF48619">
    <property type="entry name" value="Phospholipase A2, PLA2"/>
    <property type="match status" value="1"/>
</dbReference>
<comment type="caution">
    <text evidence="4">The sequence shown here is derived from an EMBL/GenBank/DDBJ whole genome shotgun (WGS) entry which is preliminary data.</text>
</comment>
<organism evidence="4 5">
    <name type="scientific">Sinanodonta woodiana</name>
    <name type="common">Chinese pond mussel</name>
    <name type="synonym">Anodonta woodiana</name>
    <dbReference type="NCBI Taxonomy" id="1069815"/>
    <lineage>
        <taxon>Eukaryota</taxon>
        <taxon>Metazoa</taxon>
        <taxon>Spiralia</taxon>
        <taxon>Lophotrochozoa</taxon>
        <taxon>Mollusca</taxon>
        <taxon>Bivalvia</taxon>
        <taxon>Autobranchia</taxon>
        <taxon>Heteroconchia</taxon>
        <taxon>Palaeoheterodonta</taxon>
        <taxon>Unionida</taxon>
        <taxon>Unionoidea</taxon>
        <taxon>Unionidae</taxon>
        <taxon>Unioninae</taxon>
        <taxon>Sinanodonta</taxon>
    </lineage>
</organism>
<dbReference type="PANTHER" id="PTHR12824:SF8">
    <property type="entry name" value="GXIVSPLA2, ISOFORM A"/>
    <property type="match status" value="1"/>
</dbReference>
<gene>
    <name evidence="4" type="ORF">ACJMK2_034432</name>
</gene>
<dbReference type="Gene3D" id="1.20.90.10">
    <property type="entry name" value="Phospholipase A2 domain"/>
    <property type="match status" value="1"/>
</dbReference>
<evidence type="ECO:0000256" key="3">
    <source>
        <dbReference type="SAM" id="SignalP"/>
    </source>
</evidence>
<dbReference type="GO" id="GO:0005576">
    <property type="term" value="C:extracellular region"/>
    <property type="evidence" value="ECO:0007669"/>
    <property type="project" value="UniProtKB-SubCell"/>
</dbReference>
<dbReference type="Proteomes" id="UP001634394">
    <property type="component" value="Unassembled WGS sequence"/>
</dbReference>
<dbReference type="AlphaFoldDB" id="A0ABD3WTC9"/>
<evidence type="ECO:0000313" key="4">
    <source>
        <dbReference type="EMBL" id="KAL3876611.1"/>
    </source>
</evidence>
<dbReference type="PANTHER" id="PTHR12824">
    <property type="entry name" value="GROUP XII SECRETORY PHOSPHOLIPASE A2 FAMILY MEMBER"/>
    <property type="match status" value="1"/>
</dbReference>
<keyword evidence="3" id="KW-0732">Signal</keyword>
<evidence type="ECO:0008006" key="6">
    <source>
        <dbReference type="Google" id="ProtNLM"/>
    </source>
</evidence>
<sequence>MNIDLFLWFVGLVVTIESAVGKKSNTFNQKNSDNDFGELSNSLDEVVDSLANLFGSDTSCKFRCNDGGKPKPRPGHTPSSNGCGSFGLELDTSTLPAMTKCCDAHDECYDTCNKDKLECDKKFKKCLEKMCTKLEPDLNDDESRGCRATAMLMSSGTQALGCQAYLDSQKTACECKSSSGQDKSKSRKKTEL</sequence>
<accession>A0ABD3WTC9</accession>
<reference evidence="4 5" key="1">
    <citation type="submission" date="2024-11" db="EMBL/GenBank/DDBJ databases">
        <title>Chromosome-level genome assembly of the freshwater bivalve Anodonta woodiana.</title>
        <authorList>
            <person name="Chen X."/>
        </authorList>
    </citation>
    <scope>NUCLEOTIDE SEQUENCE [LARGE SCALE GENOMIC DNA]</scope>
    <source>
        <strain evidence="4">MN2024</strain>
        <tissue evidence="4">Gills</tissue>
    </source>
</reference>
<dbReference type="InterPro" id="IPR033113">
    <property type="entry name" value="PLA2_histidine"/>
</dbReference>
<evidence type="ECO:0000256" key="1">
    <source>
        <dbReference type="ARBA" id="ARBA00004613"/>
    </source>
</evidence>
<dbReference type="InterPro" id="IPR036444">
    <property type="entry name" value="PLipase_A2_dom_sf"/>
</dbReference>
<feature type="signal peptide" evidence="3">
    <location>
        <begin position="1"/>
        <end position="21"/>
    </location>
</feature>
<feature type="chain" id="PRO_5044825692" description="Group XIIA secretory phospholipase A2" evidence="3">
    <location>
        <begin position="22"/>
        <end position="192"/>
    </location>
</feature>
<dbReference type="PROSITE" id="PS00118">
    <property type="entry name" value="PA2_HIS"/>
    <property type="match status" value="1"/>
</dbReference>
<keyword evidence="2" id="KW-0964">Secreted</keyword>
<dbReference type="InterPro" id="IPR010711">
    <property type="entry name" value="PLA2G12"/>
</dbReference>
<dbReference type="EMBL" id="JBJQND010000005">
    <property type="protein sequence ID" value="KAL3876611.1"/>
    <property type="molecule type" value="Genomic_DNA"/>
</dbReference>
<name>A0ABD3WTC9_SINWO</name>
<keyword evidence="5" id="KW-1185">Reference proteome</keyword>
<evidence type="ECO:0000313" key="5">
    <source>
        <dbReference type="Proteomes" id="UP001634394"/>
    </source>
</evidence>
<dbReference type="Pfam" id="PF06951">
    <property type="entry name" value="PLA2G12"/>
    <property type="match status" value="1"/>
</dbReference>
<comment type="subcellular location">
    <subcellularLocation>
        <location evidence="1">Secreted</location>
    </subcellularLocation>
</comment>
<protein>
    <recommendedName>
        <fullName evidence="6">Group XIIA secretory phospholipase A2</fullName>
    </recommendedName>
</protein>
<evidence type="ECO:0000256" key="2">
    <source>
        <dbReference type="ARBA" id="ARBA00022525"/>
    </source>
</evidence>